<comment type="caution">
    <text evidence="3">The sequence shown here is derived from an EMBL/GenBank/DDBJ whole genome shotgun (WGS) entry which is preliminary data.</text>
</comment>
<proteinExistence type="predicted"/>
<feature type="compositionally biased region" description="Polar residues" evidence="2">
    <location>
        <begin position="1"/>
        <end position="13"/>
    </location>
</feature>
<reference evidence="3" key="1">
    <citation type="journal article" date="2023" name="Plant J.">
        <title>The genome of the king protea, Protea cynaroides.</title>
        <authorList>
            <person name="Chang J."/>
            <person name="Duong T.A."/>
            <person name="Schoeman C."/>
            <person name="Ma X."/>
            <person name="Roodt D."/>
            <person name="Barker N."/>
            <person name="Li Z."/>
            <person name="Van de Peer Y."/>
            <person name="Mizrachi E."/>
        </authorList>
    </citation>
    <scope>NUCLEOTIDE SEQUENCE</scope>
    <source>
        <tissue evidence="3">Young leaves</tissue>
    </source>
</reference>
<dbReference type="PANTHER" id="PTHR47490:SF2">
    <property type="entry name" value="PROTEIN BLISTER"/>
    <property type="match status" value="1"/>
</dbReference>
<dbReference type="AlphaFoldDB" id="A0A9Q0KEB4"/>
<feature type="compositionally biased region" description="Basic and acidic residues" evidence="2">
    <location>
        <begin position="123"/>
        <end position="137"/>
    </location>
</feature>
<feature type="compositionally biased region" description="Basic and acidic residues" evidence="2">
    <location>
        <begin position="52"/>
        <end position="69"/>
    </location>
</feature>
<gene>
    <name evidence="3" type="ORF">NE237_015467</name>
</gene>
<feature type="coiled-coil region" evidence="1">
    <location>
        <begin position="461"/>
        <end position="628"/>
    </location>
</feature>
<feature type="region of interest" description="Disordered" evidence="2">
    <location>
        <begin position="1"/>
        <end position="147"/>
    </location>
</feature>
<dbReference type="EMBL" id="JAMYWD010000006">
    <property type="protein sequence ID" value="KAJ4968766.1"/>
    <property type="molecule type" value="Genomic_DNA"/>
</dbReference>
<dbReference type="GO" id="GO:0040008">
    <property type="term" value="P:regulation of growth"/>
    <property type="evidence" value="ECO:0007669"/>
    <property type="project" value="InterPro"/>
</dbReference>
<evidence type="ECO:0000313" key="3">
    <source>
        <dbReference type="EMBL" id="KAJ4968766.1"/>
    </source>
</evidence>
<feature type="compositionally biased region" description="Basic and acidic residues" evidence="2">
    <location>
        <begin position="14"/>
        <end position="30"/>
    </location>
</feature>
<dbReference type="Proteomes" id="UP001141806">
    <property type="component" value="Unassembled WGS sequence"/>
</dbReference>
<evidence type="ECO:0000256" key="1">
    <source>
        <dbReference type="SAM" id="Coils"/>
    </source>
</evidence>
<dbReference type="OrthoDB" id="2019993at2759"/>
<protein>
    <submittedName>
        <fullName evidence="3">Uncharacterized protein</fullName>
    </submittedName>
</protein>
<name>A0A9Q0KEB4_9MAGN</name>
<dbReference type="PANTHER" id="PTHR47490">
    <property type="entry name" value="PROTEIN BLISTER"/>
    <property type="match status" value="1"/>
</dbReference>
<keyword evidence="1" id="KW-0175">Coiled coil</keyword>
<organism evidence="3 4">
    <name type="scientific">Protea cynaroides</name>
    <dbReference type="NCBI Taxonomy" id="273540"/>
    <lineage>
        <taxon>Eukaryota</taxon>
        <taxon>Viridiplantae</taxon>
        <taxon>Streptophyta</taxon>
        <taxon>Embryophyta</taxon>
        <taxon>Tracheophyta</taxon>
        <taxon>Spermatophyta</taxon>
        <taxon>Magnoliopsida</taxon>
        <taxon>Proteales</taxon>
        <taxon>Proteaceae</taxon>
        <taxon>Protea</taxon>
    </lineage>
</organism>
<keyword evidence="4" id="KW-1185">Reference proteome</keyword>
<sequence>MASAQVLPNSGTSSRKEHLEAGKRRLEEFRKKRAGGRAGKSAPTGQQQSRDLGQHDKQPQDSERTRLADSDGAVTSERDGVSGTELSGFVSAGDTKGDMGSSNGTHDEPSVSANNYGIFSSHRIQEPGKDQGHKHYDGSGLPESRYGYYDQHIGEKGELDANPGNQGLAYESTMEPSALHPGHGIQDINKNTYQSGYYSTGEPQSKANETFSTEYRIKNFSMTQPVRSVGVPAESDMVGFASKSGSGNISATYEDSIHSRTNSIEFAPVVEQSINASVDFNSPSNLNMGESMLSNFNSHRKSVDDAPWRKSESLSTDYGVDMSSRSSSNHVSLHSALAETGSWRSRPSFLDSLNVPRFSSASHFPITESEKADPFMSKSSKVHSVDYLSSFNSQQQVTGSEALGTTAKSGTQNFLGEYEVPPVNDPFPVSIEGDTLRQNVKESNTEKKMFEFPSLKHDEDFSALEQHIEDLTQEKFSLQRALDSSRTLAESLAVENSSLTESYNQQGAVVNQLKSDMERLQGEIKAQLLELESVNMDYANAQLECNAADERAKILASEVIGLEEKALRLRSNELKLEKQLKNSNAEITSYEKKVSSLLKERQDLQSTIDALQEEKKLLQSKLRKASTIGKSVDVSKTSTTTKDMSTSTEDIGDNVYASVIGENSAADTSTFNLEMQDSGTSTSPLVPENMQFYPSTFSAAIPPDQLRMIDNINSLVSEIALEKEEVMRALEVESSQSSKLKVLNEELSRKLEVQTQRLELLTAQSMASENILTRQSDPHTMTENRVFVDEGDEVVERVLGWVMKLFPGGPSKRRTSKLL</sequence>
<evidence type="ECO:0000313" key="4">
    <source>
        <dbReference type="Proteomes" id="UP001141806"/>
    </source>
</evidence>
<evidence type="ECO:0000256" key="2">
    <source>
        <dbReference type="SAM" id="MobiDB-lite"/>
    </source>
</evidence>
<dbReference type="InterPro" id="IPR044194">
    <property type="entry name" value="BLISTER"/>
</dbReference>
<accession>A0A9Q0KEB4</accession>